<feature type="non-terminal residue" evidence="9">
    <location>
        <position position="1"/>
    </location>
</feature>
<proteinExistence type="inferred from homology"/>
<evidence type="ECO:0000256" key="6">
    <source>
        <dbReference type="ARBA" id="ARBA00022917"/>
    </source>
</evidence>
<dbReference type="SUPFAM" id="SSF55681">
    <property type="entry name" value="Class II aaRS and biotin synthetases"/>
    <property type="match status" value="1"/>
</dbReference>
<reference evidence="9" key="1">
    <citation type="journal article" date="2014" name="Front. Microbiol.">
        <title>High frequency of phylogenetically diverse reductive dehalogenase-homologous genes in deep subseafloor sedimentary metagenomes.</title>
        <authorList>
            <person name="Kawai M."/>
            <person name="Futagami T."/>
            <person name="Toyoda A."/>
            <person name="Takaki Y."/>
            <person name="Nishi S."/>
            <person name="Hori S."/>
            <person name="Arai W."/>
            <person name="Tsubouchi T."/>
            <person name="Morono Y."/>
            <person name="Uchiyama I."/>
            <person name="Ito T."/>
            <person name="Fujiyama A."/>
            <person name="Inagaki F."/>
            <person name="Takami H."/>
        </authorList>
    </citation>
    <scope>NUCLEOTIDE SEQUENCE</scope>
    <source>
        <strain evidence="9">Expedition CK06-06</strain>
    </source>
</reference>
<accession>X1T629</accession>
<name>X1T629_9ZZZZ</name>
<evidence type="ECO:0000256" key="2">
    <source>
        <dbReference type="ARBA" id="ARBA00012829"/>
    </source>
</evidence>
<keyword evidence="4" id="KW-0547">Nucleotide-binding</keyword>
<evidence type="ECO:0000256" key="1">
    <source>
        <dbReference type="ARBA" id="ARBA00008226"/>
    </source>
</evidence>
<evidence type="ECO:0000256" key="4">
    <source>
        <dbReference type="ARBA" id="ARBA00022741"/>
    </source>
</evidence>
<evidence type="ECO:0000256" key="8">
    <source>
        <dbReference type="ARBA" id="ARBA00047937"/>
    </source>
</evidence>
<dbReference type="InterPro" id="IPR002310">
    <property type="entry name" value="Gly-tRNA_ligase_asu"/>
</dbReference>
<keyword evidence="3" id="KW-0436">Ligase</keyword>
<evidence type="ECO:0000256" key="3">
    <source>
        <dbReference type="ARBA" id="ARBA00022598"/>
    </source>
</evidence>
<dbReference type="EMBL" id="BARW01009646">
    <property type="protein sequence ID" value="GAI83010.1"/>
    <property type="molecule type" value="Genomic_DNA"/>
</dbReference>
<dbReference type="InterPro" id="IPR045864">
    <property type="entry name" value="aa-tRNA-synth_II/BPL/LPL"/>
</dbReference>
<dbReference type="InterPro" id="IPR006194">
    <property type="entry name" value="Gly-tRNA-synth_heterodimer"/>
</dbReference>
<comment type="catalytic activity">
    <reaction evidence="8">
        <text>tRNA(Gly) + glycine + ATP = glycyl-tRNA(Gly) + AMP + diphosphate</text>
        <dbReference type="Rhea" id="RHEA:16013"/>
        <dbReference type="Rhea" id="RHEA-COMP:9664"/>
        <dbReference type="Rhea" id="RHEA-COMP:9683"/>
        <dbReference type="ChEBI" id="CHEBI:30616"/>
        <dbReference type="ChEBI" id="CHEBI:33019"/>
        <dbReference type="ChEBI" id="CHEBI:57305"/>
        <dbReference type="ChEBI" id="CHEBI:78442"/>
        <dbReference type="ChEBI" id="CHEBI:78522"/>
        <dbReference type="ChEBI" id="CHEBI:456215"/>
        <dbReference type="EC" id="6.1.1.14"/>
    </reaction>
</comment>
<dbReference type="Gene3D" id="1.20.58.180">
    <property type="entry name" value="Class II aaRS and biotin synthetases, domain 2"/>
    <property type="match status" value="1"/>
</dbReference>
<evidence type="ECO:0000256" key="5">
    <source>
        <dbReference type="ARBA" id="ARBA00022840"/>
    </source>
</evidence>
<dbReference type="PANTHER" id="PTHR30075:SF2">
    <property type="entry name" value="GLYCINE--TRNA LIGASE, CHLOROPLASTIC_MITOCHONDRIAL 2"/>
    <property type="match status" value="1"/>
</dbReference>
<evidence type="ECO:0000256" key="7">
    <source>
        <dbReference type="ARBA" id="ARBA00023146"/>
    </source>
</evidence>
<dbReference type="GO" id="GO:0005829">
    <property type="term" value="C:cytosol"/>
    <property type="evidence" value="ECO:0007669"/>
    <property type="project" value="TreeGrafter"/>
</dbReference>
<dbReference type="PANTHER" id="PTHR30075">
    <property type="entry name" value="GLYCYL-TRNA SYNTHETASE"/>
    <property type="match status" value="1"/>
</dbReference>
<dbReference type="AlphaFoldDB" id="X1T629"/>
<evidence type="ECO:0000313" key="9">
    <source>
        <dbReference type="EMBL" id="GAI83010.1"/>
    </source>
</evidence>
<sequence>ISLFSKYEAEAKKVFNDGLVLPGYDYTIKCSHIFNLLEARGVISISERAKMIGRVRALANQAAELYLRKNSEKNEEESEEK</sequence>
<keyword evidence="6" id="KW-0648">Protein biosynthesis</keyword>
<dbReference type="Pfam" id="PF02091">
    <property type="entry name" value="tRNA-synt_2e"/>
    <property type="match status" value="1"/>
</dbReference>
<gene>
    <name evidence="9" type="ORF">S12H4_19315</name>
</gene>
<dbReference type="GO" id="GO:0006426">
    <property type="term" value="P:glycyl-tRNA aminoacylation"/>
    <property type="evidence" value="ECO:0007669"/>
    <property type="project" value="InterPro"/>
</dbReference>
<comment type="caution">
    <text evidence="9">The sequence shown here is derived from an EMBL/GenBank/DDBJ whole genome shotgun (WGS) entry which is preliminary data.</text>
</comment>
<dbReference type="GO" id="GO:0004820">
    <property type="term" value="F:glycine-tRNA ligase activity"/>
    <property type="evidence" value="ECO:0007669"/>
    <property type="project" value="UniProtKB-EC"/>
</dbReference>
<organism evidence="9">
    <name type="scientific">marine sediment metagenome</name>
    <dbReference type="NCBI Taxonomy" id="412755"/>
    <lineage>
        <taxon>unclassified sequences</taxon>
        <taxon>metagenomes</taxon>
        <taxon>ecological metagenomes</taxon>
    </lineage>
</organism>
<dbReference type="GO" id="GO:0005524">
    <property type="term" value="F:ATP binding"/>
    <property type="evidence" value="ECO:0007669"/>
    <property type="project" value="UniProtKB-KW"/>
</dbReference>
<dbReference type="EC" id="6.1.1.14" evidence="2"/>
<comment type="similarity">
    <text evidence="1">Belongs to the class-II aminoacyl-tRNA synthetase family.</text>
</comment>
<protein>
    <recommendedName>
        <fullName evidence="2">glycine--tRNA ligase</fullName>
        <ecNumber evidence="2">6.1.1.14</ecNumber>
    </recommendedName>
</protein>
<keyword evidence="7" id="KW-0030">Aminoacyl-tRNA synthetase</keyword>
<dbReference type="PROSITE" id="PS50861">
    <property type="entry name" value="AA_TRNA_LIGASE_II_GLYAB"/>
    <property type="match status" value="1"/>
</dbReference>
<keyword evidence="5" id="KW-0067">ATP-binding</keyword>